<gene>
    <name evidence="4" type="ORF">CJN711_LOCUS15998</name>
</gene>
<evidence type="ECO:0000313" key="4">
    <source>
        <dbReference type="EMBL" id="CAF1281351.1"/>
    </source>
</evidence>
<dbReference type="EMBL" id="CAJNOV010007350">
    <property type="protein sequence ID" value="CAF1281351.1"/>
    <property type="molecule type" value="Genomic_DNA"/>
</dbReference>
<dbReference type="Proteomes" id="UP000663855">
    <property type="component" value="Unassembled WGS sequence"/>
</dbReference>
<dbReference type="SUPFAM" id="SSF52743">
    <property type="entry name" value="Subtilisin-like"/>
    <property type="match status" value="1"/>
</dbReference>
<evidence type="ECO:0000256" key="1">
    <source>
        <dbReference type="ARBA" id="ARBA00022670"/>
    </source>
</evidence>
<dbReference type="GO" id="GO:0006508">
    <property type="term" value="P:proteolysis"/>
    <property type="evidence" value="ECO:0007669"/>
    <property type="project" value="UniProtKB-KW"/>
</dbReference>
<dbReference type="InterPro" id="IPR023828">
    <property type="entry name" value="Peptidase_S8_Ser-AS"/>
</dbReference>
<dbReference type="InterPro" id="IPR036852">
    <property type="entry name" value="Peptidase_S8/S53_dom_sf"/>
</dbReference>
<evidence type="ECO:0000256" key="3">
    <source>
        <dbReference type="ARBA" id="ARBA00022825"/>
    </source>
</evidence>
<dbReference type="PROSITE" id="PS00138">
    <property type="entry name" value="SUBTILASE_SER"/>
    <property type="match status" value="1"/>
</dbReference>
<keyword evidence="3" id="KW-0720">Serine protease</keyword>
<keyword evidence="1" id="KW-0645">Protease</keyword>
<evidence type="ECO:0000313" key="5">
    <source>
        <dbReference type="Proteomes" id="UP000663855"/>
    </source>
</evidence>
<dbReference type="GO" id="GO:0004252">
    <property type="term" value="F:serine-type endopeptidase activity"/>
    <property type="evidence" value="ECO:0007669"/>
    <property type="project" value="InterPro"/>
</dbReference>
<accession>A0A815CB75</accession>
<evidence type="ECO:0000256" key="2">
    <source>
        <dbReference type="ARBA" id="ARBA00022801"/>
    </source>
</evidence>
<organism evidence="4 5">
    <name type="scientific">Rotaria magnacalcarata</name>
    <dbReference type="NCBI Taxonomy" id="392030"/>
    <lineage>
        <taxon>Eukaryota</taxon>
        <taxon>Metazoa</taxon>
        <taxon>Spiralia</taxon>
        <taxon>Gnathifera</taxon>
        <taxon>Rotifera</taxon>
        <taxon>Eurotatoria</taxon>
        <taxon>Bdelloidea</taxon>
        <taxon>Philodinida</taxon>
        <taxon>Philodinidae</taxon>
        <taxon>Rotaria</taxon>
    </lineage>
</organism>
<proteinExistence type="predicted"/>
<name>A0A815CB75_9BILA</name>
<sequence length="121" mass="13373">MITKATSTLDLLTNIKYVIEYDLRINNNYAKQKNHLGTKFSDVSAPDATITSVPQFNLRQRQLMNGTSMASPNAAGSQKLDDEFAVDAGLLQIHKTSDYIRSLAKPSLISKIQLDITDDQG</sequence>
<dbReference type="Gene3D" id="3.40.50.200">
    <property type="entry name" value="Peptidase S8/S53 domain"/>
    <property type="match status" value="1"/>
</dbReference>
<dbReference type="AlphaFoldDB" id="A0A815CB75"/>
<comment type="caution">
    <text evidence="4">The sequence shown here is derived from an EMBL/GenBank/DDBJ whole genome shotgun (WGS) entry which is preliminary data.</text>
</comment>
<reference evidence="4" key="1">
    <citation type="submission" date="2021-02" db="EMBL/GenBank/DDBJ databases">
        <authorList>
            <person name="Nowell W R."/>
        </authorList>
    </citation>
    <scope>NUCLEOTIDE SEQUENCE</scope>
</reference>
<protein>
    <submittedName>
        <fullName evidence="4">Uncharacterized protein</fullName>
    </submittedName>
</protein>
<keyword evidence="2" id="KW-0378">Hydrolase</keyword>